<evidence type="ECO:0000256" key="6">
    <source>
        <dbReference type="ARBA" id="ARBA00022989"/>
    </source>
</evidence>
<feature type="transmembrane region" description="Helical" evidence="8">
    <location>
        <begin position="274"/>
        <end position="293"/>
    </location>
</feature>
<dbReference type="PANTHER" id="PTHR30472:SF19">
    <property type="entry name" value="PETROBACTIN IMPORT SYSTEM PERMEASE PROTEIN YCLO"/>
    <property type="match status" value="1"/>
</dbReference>
<evidence type="ECO:0000256" key="1">
    <source>
        <dbReference type="ARBA" id="ARBA00004651"/>
    </source>
</evidence>
<feature type="transmembrane region" description="Helical" evidence="8">
    <location>
        <begin position="16"/>
        <end position="36"/>
    </location>
</feature>
<dbReference type="PANTHER" id="PTHR30472">
    <property type="entry name" value="FERRIC ENTEROBACTIN TRANSPORT SYSTEM PERMEASE PROTEIN"/>
    <property type="match status" value="1"/>
</dbReference>
<reference evidence="9" key="2">
    <citation type="submission" date="2021-04" db="EMBL/GenBank/DDBJ databases">
        <authorList>
            <person name="Gilroy R."/>
        </authorList>
    </citation>
    <scope>NUCLEOTIDE SEQUENCE</scope>
    <source>
        <strain evidence="9">B5-657</strain>
    </source>
</reference>
<proteinExistence type="inferred from homology"/>
<feature type="transmembrane region" description="Helical" evidence="8">
    <location>
        <begin position="232"/>
        <end position="262"/>
    </location>
</feature>
<keyword evidence="5 8" id="KW-0812">Transmembrane</keyword>
<feature type="transmembrane region" description="Helical" evidence="8">
    <location>
        <begin position="51"/>
        <end position="68"/>
    </location>
</feature>
<comment type="similarity">
    <text evidence="2">Belongs to the binding-protein-dependent transport system permease family. FecCD subfamily.</text>
</comment>
<keyword evidence="7 8" id="KW-0472">Membrane</keyword>
<dbReference type="InterPro" id="IPR000522">
    <property type="entry name" value="ABC_transptr_permease_BtuC"/>
</dbReference>
<feature type="transmembrane region" description="Helical" evidence="8">
    <location>
        <begin position="80"/>
        <end position="101"/>
    </location>
</feature>
<evidence type="ECO:0000256" key="3">
    <source>
        <dbReference type="ARBA" id="ARBA00022448"/>
    </source>
</evidence>
<dbReference type="EMBL" id="JAHLFQ010000066">
    <property type="protein sequence ID" value="MBU3803803.1"/>
    <property type="molecule type" value="Genomic_DNA"/>
</dbReference>
<feature type="transmembrane region" description="Helical" evidence="8">
    <location>
        <begin position="299"/>
        <end position="320"/>
    </location>
</feature>
<organism evidence="9 10">
    <name type="scientific">Candidatus Cellulosilyticum pullistercoris</name>
    <dbReference type="NCBI Taxonomy" id="2838521"/>
    <lineage>
        <taxon>Bacteria</taxon>
        <taxon>Bacillati</taxon>
        <taxon>Bacillota</taxon>
        <taxon>Clostridia</taxon>
        <taxon>Lachnospirales</taxon>
        <taxon>Cellulosilyticaceae</taxon>
        <taxon>Cellulosilyticum</taxon>
    </lineage>
</organism>
<evidence type="ECO:0000313" key="10">
    <source>
        <dbReference type="Proteomes" id="UP000824229"/>
    </source>
</evidence>
<dbReference type="Gene3D" id="1.10.3470.10">
    <property type="entry name" value="ABC transporter involved in vitamin B12 uptake, BtuC"/>
    <property type="match status" value="1"/>
</dbReference>
<dbReference type="GO" id="GO:0033214">
    <property type="term" value="P:siderophore-iron import into cell"/>
    <property type="evidence" value="ECO:0007669"/>
    <property type="project" value="TreeGrafter"/>
</dbReference>
<comment type="caution">
    <text evidence="9">The sequence shown here is derived from an EMBL/GenBank/DDBJ whole genome shotgun (WGS) entry which is preliminary data.</text>
</comment>
<dbReference type="GO" id="GO:0005886">
    <property type="term" value="C:plasma membrane"/>
    <property type="evidence" value="ECO:0007669"/>
    <property type="project" value="UniProtKB-SubCell"/>
</dbReference>
<accession>A0A9E2KBV6</accession>
<protein>
    <submittedName>
        <fullName evidence="9">Iron chelate uptake ABC transporter family permease subunit</fullName>
    </submittedName>
</protein>
<dbReference type="CDD" id="cd06550">
    <property type="entry name" value="TM_ABC_iron-siderophores_like"/>
    <property type="match status" value="1"/>
</dbReference>
<evidence type="ECO:0000256" key="7">
    <source>
        <dbReference type="ARBA" id="ARBA00023136"/>
    </source>
</evidence>
<dbReference type="Proteomes" id="UP000824229">
    <property type="component" value="Unassembled WGS sequence"/>
</dbReference>
<evidence type="ECO:0000256" key="4">
    <source>
        <dbReference type="ARBA" id="ARBA00022475"/>
    </source>
</evidence>
<comment type="subcellular location">
    <subcellularLocation>
        <location evidence="1">Cell membrane</location>
        <topology evidence="1">Multi-pass membrane protein</topology>
    </subcellularLocation>
</comment>
<evidence type="ECO:0000256" key="8">
    <source>
        <dbReference type="SAM" id="Phobius"/>
    </source>
</evidence>
<dbReference type="SUPFAM" id="SSF81345">
    <property type="entry name" value="ABC transporter involved in vitamin B12 uptake, BtuC"/>
    <property type="match status" value="1"/>
</dbReference>
<reference evidence="9" key="1">
    <citation type="journal article" date="2021" name="PeerJ">
        <title>Extensive microbial diversity within the chicken gut microbiome revealed by metagenomics and culture.</title>
        <authorList>
            <person name="Gilroy R."/>
            <person name="Ravi A."/>
            <person name="Getino M."/>
            <person name="Pursley I."/>
            <person name="Horton D.L."/>
            <person name="Alikhan N.F."/>
            <person name="Baker D."/>
            <person name="Gharbi K."/>
            <person name="Hall N."/>
            <person name="Watson M."/>
            <person name="Adriaenssens E.M."/>
            <person name="Foster-Nyarko E."/>
            <person name="Jarju S."/>
            <person name="Secka A."/>
            <person name="Antonio M."/>
            <person name="Oren A."/>
            <person name="Chaudhuri R.R."/>
            <person name="La Ragione R."/>
            <person name="Hildebrand F."/>
            <person name="Pallen M.J."/>
        </authorList>
    </citation>
    <scope>NUCLEOTIDE SEQUENCE</scope>
    <source>
        <strain evidence="9">B5-657</strain>
    </source>
</reference>
<keyword evidence="6 8" id="KW-1133">Transmembrane helix</keyword>
<evidence type="ECO:0000256" key="5">
    <source>
        <dbReference type="ARBA" id="ARBA00022692"/>
    </source>
</evidence>
<dbReference type="GO" id="GO:0022857">
    <property type="term" value="F:transmembrane transporter activity"/>
    <property type="evidence" value="ECO:0007669"/>
    <property type="project" value="InterPro"/>
</dbReference>
<name>A0A9E2KBV6_9FIRM</name>
<keyword evidence="4" id="KW-1003">Cell membrane</keyword>
<dbReference type="AlphaFoldDB" id="A0A9E2KBV6"/>
<keyword evidence="3" id="KW-0813">Transport</keyword>
<feature type="transmembrane region" description="Helical" evidence="8">
    <location>
        <begin position="113"/>
        <end position="132"/>
    </location>
</feature>
<evidence type="ECO:0000256" key="2">
    <source>
        <dbReference type="ARBA" id="ARBA00007935"/>
    </source>
</evidence>
<evidence type="ECO:0000313" key="9">
    <source>
        <dbReference type="EMBL" id="MBU3803803.1"/>
    </source>
</evidence>
<sequence length="326" mass="36255">MHKQLFNIKKSDARKFIIIALLAVVLIAAFVFIGLTPKNYSYALSRRLPKIYTMIMVGGMIGFSSLIFQTVTNNHILTPSVLGLDSLYMLLNTALVFFLGSTNQWIVNANSNFIITLVVMLGASVVFYQVIFKKRSQNIFFILLVGIVVGTLFESFTTFLQVLTDPTEFLTVQDKSQASFNNINTNVLWLSTIIVILTTGYSMRYFKVLDVMALGRDHAINLGVAYDKTVKKLLVVVVILTAVATALVGPITFLGLLVVNIARYFIESYKHSHLSLAIWLLSIVALVGGQLLVERVLNFGISVSIIINFIGGIYFIYLLMKGRTEG</sequence>
<feature type="transmembrane region" description="Helical" evidence="8">
    <location>
        <begin position="139"/>
        <end position="163"/>
    </location>
</feature>
<dbReference type="InterPro" id="IPR037294">
    <property type="entry name" value="ABC_BtuC-like"/>
</dbReference>
<dbReference type="Pfam" id="PF01032">
    <property type="entry name" value="FecCD"/>
    <property type="match status" value="1"/>
</dbReference>
<gene>
    <name evidence="9" type="ORF">H9872_03460</name>
</gene>
<feature type="transmembrane region" description="Helical" evidence="8">
    <location>
        <begin position="183"/>
        <end position="201"/>
    </location>
</feature>